<proteinExistence type="predicted"/>
<dbReference type="Proteomes" id="UP000324689">
    <property type="component" value="Unassembled WGS sequence"/>
</dbReference>
<protein>
    <submittedName>
        <fullName evidence="1">Uncharacterized protein</fullName>
    </submittedName>
</protein>
<evidence type="ECO:0000313" key="2">
    <source>
        <dbReference type="Proteomes" id="UP000324689"/>
    </source>
</evidence>
<name>A0A5A5RPN5_MICAE</name>
<reference evidence="1 2" key="1">
    <citation type="submission" date="2018-09" db="EMBL/GenBank/DDBJ databases">
        <title>Evolutionary history of phycoerythrin pigmentation in the water bloom-forming cyanobacterium Microcystis aeruginosa.</title>
        <authorList>
            <person name="Tanabe Y."/>
            <person name="Tanabe Y."/>
            <person name="Yamaguchi H."/>
        </authorList>
    </citation>
    <scope>NUCLEOTIDE SEQUENCE [LARGE SCALE GENOMIC DNA]</scope>
    <source>
        <strain evidence="1 2">NIES-2521</strain>
    </source>
</reference>
<comment type="caution">
    <text evidence="1">The sequence shown here is derived from an EMBL/GenBank/DDBJ whole genome shotgun (WGS) entry which is preliminary data.</text>
</comment>
<dbReference type="EMBL" id="BHVQ01000004">
    <property type="protein sequence ID" value="GCA78504.1"/>
    <property type="molecule type" value="Genomic_DNA"/>
</dbReference>
<accession>A0A5A5RPN5</accession>
<dbReference type="AlphaFoldDB" id="A0A5A5RPN5"/>
<organism evidence="1 2">
    <name type="scientific">Microcystis aeruginosa NIES-2521</name>
    <dbReference type="NCBI Taxonomy" id="2303983"/>
    <lineage>
        <taxon>Bacteria</taxon>
        <taxon>Bacillati</taxon>
        <taxon>Cyanobacteriota</taxon>
        <taxon>Cyanophyceae</taxon>
        <taxon>Oscillatoriophycideae</taxon>
        <taxon>Chroococcales</taxon>
        <taxon>Microcystaceae</taxon>
        <taxon>Microcystis</taxon>
    </lineage>
</organism>
<sequence>MSMVISCYNRGLLKVKKQSITMNSKTEITIQVPLEIARYYAKIKPNDRGNIENKLTETIQLELEKYRQKAAARLSTIMDQASDEAEANGLTPDILASILEQIES</sequence>
<evidence type="ECO:0000313" key="1">
    <source>
        <dbReference type="EMBL" id="GCA78504.1"/>
    </source>
</evidence>
<gene>
    <name evidence="1" type="ORF">MiTs_00486</name>
</gene>